<dbReference type="InterPro" id="IPR051783">
    <property type="entry name" value="NAD(P)-dependent_oxidoreduct"/>
</dbReference>
<dbReference type="KEGG" id="fsy:FsymDg_0612"/>
<dbReference type="AlphaFoldDB" id="F8AUU3"/>
<dbReference type="Gene3D" id="3.40.50.720">
    <property type="entry name" value="NAD(P)-binding Rossmann-like Domain"/>
    <property type="match status" value="1"/>
</dbReference>
<accession>F8AUU3</accession>
<dbReference type="InterPro" id="IPR036291">
    <property type="entry name" value="NAD(P)-bd_dom_sf"/>
</dbReference>
<feature type="domain" description="NAD-dependent epimerase/dehydratase" evidence="1">
    <location>
        <begin position="9"/>
        <end position="229"/>
    </location>
</feature>
<evidence type="ECO:0000313" key="3">
    <source>
        <dbReference type="Proteomes" id="UP000001549"/>
    </source>
</evidence>
<dbReference type="PANTHER" id="PTHR48079:SF6">
    <property type="entry name" value="NAD(P)-BINDING DOMAIN-CONTAINING PROTEIN-RELATED"/>
    <property type="match status" value="1"/>
</dbReference>
<dbReference type="GO" id="GO:0004029">
    <property type="term" value="F:aldehyde dehydrogenase (NAD+) activity"/>
    <property type="evidence" value="ECO:0007669"/>
    <property type="project" value="TreeGrafter"/>
</dbReference>
<dbReference type="HOGENOM" id="CLU_007383_6_1_11"/>
<proteinExistence type="predicted"/>
<dbReference type="eggNOG" id="COG0451">
    <property type="taxonomic scope" value="Bacteria"/>
</dbReference>
<dbReference type="EMBL" id="CP002801">
    <property type="protein sequence ID" value="AEH08138.1"/>
    <property type="molecule type" value="Genomic_DNA"/>
</dbReference>
<evidence type="ECO:0000313" key="2">
    <source>
        <dbReference type="EMBL" id="AEH08138.1"/>
    </source>
</evidence>
<dbReference type="Pfam" id="PF01370">
    <property type="entry name" value="Epimerase"/>
    <property type="match status" value="1"/>
</dbReference>
<reference evidence="2 3" key="1">
    <citation type="submission" date="2011-05" db="EMBL/GenBank/DDBJ databases">
        <title>Complete sequence of chromosome of Frankia symbiont of Datisca glomerata.</title>
        <authorList>
            <consortium name="US DOE Joint Genome Institute"/>
            <person name="Lucas S."/>
            <person name="Han J."/>
            <person name="Lapidus A."/>
            <person name="Cheng J.-F."/>
            <person name="Goodwin L."/>
            <person name="Pitluck S."/>
            <person name="Peters L."/>
            <person name="Mikhailova N."/>
            <person name="Chertkov O."/>
            <person name="Teshima H."/>
            <person name="Han C."/>
            <person name="Tapia R."/>
            <person name="Land M."/>
            <person name="Hauser L."/>
            <person name="Kyrpides N."/>
            <person name="Ivanova N."/>
            <person name="Pagani I."/>
            <person name="Berry A."/>
            <person name="Pawlowski K."/>
            <person name="Persson T."/>
            <person name="Vanden Heuvel B."/>
            <person name="Benson D."/>
            <person name="Woyke T."/>
        </authorList>
    </citation>
    <scope>NUCLEOTIDE SEQUENCE [LARGE SCALE GENOMIC DNA]</scope>
    <source>
        <strain evidence="3">4085684</strain>
    </source>
</reference>
<evidence type="ECO:0000259" key="1">
    <source>
        <dbReference type="Pfam" id="PF01370"/>
    </source>
</evidence>
<dbReference type="PANTHER" id="PTHR48079">
    <property type="entry name" value="PROTEIN YEEZ"/>
    <property type="match status" value="1"/>
</dbReference>
<keyword evidence="3" id="KW-1185">Reference proteome</keyword>
<sequence>MRGDVARAVVTGAGGFIGDAVAHELRRRGYHVIPVDVRRGPGIVVADVTRPADLDKLLVGADLVVHAAAVGTGGGGELGAVRAGVRRRLAPLTDSELHSVTVGGTAGLLDACERADVGRVVHLSCVSVLGDSFPDLVDESAPVTATGLTRPDTLAAAERAALAASARGLPVTVLRVGDAYGPRAGRWTLWPLLLLRAGRFALVDGGRGLLSPIHVDDLTTAVATVAGAERTAGEILHVTGGEPITASDFFGRYARMAGVPLPGQVPAALVRALDATDRLLAERGWLSGRVTSRLHPRGYVDLGPLTLAELTRTGTYSIARIRELTGWQPRVGLDEGMARTEALLRERGLLGVAEPARRG</sequence>
<dbReference type="Proteomes" id="UP000001549">
    <property type="component" value="Chromosome"/>
</dbReference>
<dbReference type="GO" id="GO:0005737">
    <property type="term" value="C:cytoplasm"/>
    <property type="evidence" value="ECO:0007669"/>
    <property type="project" value="TreeGrafter"/>
</dbReference>
<organism evidence="2 3">
    <name type="scientific">Candidatus Protofrankia datiscae</name>
    <dbReference type="NCBI Taxonomy" id="2716812"/>
    <lineage>
        <taxon>Bacteria</taxon>
        <taxon>Bacillati</taxon>
        <taxon>Actinomycetota</taxon>
        <taxon>Actinomycetes</taxon>
        <taxon>Frankiales</taxon>
        <taxon>Frankiaceae</taxon>
        <taxon>Protofrankia</taxon>
    </lineage>
</organism>
<protein>
    <submittedName>
        <fullName evidence="2">NAD-dependent epimerase/dehydratase</fullName>
    </submittedName>
</protein>
<dbReference type="STRING" id="656024.FsymDg_0612"/>
<dbReference type="SUPFAM" id="SSF51735">
    <property type="entry name" value="NAD(P)-binding Rossmann-fold domains"/>
    <property type="match status" value="1"/>
</dbReference>
<name>F8AUU3_9ACTN</name>
<dbReference type="InterPro" id="IPR001509">
    <property type="entry name" value="Epimerase_deHydtase"/>
</dbReference>
<gene>
    <name evidence="2" type="ordered locus">FsymDg_0612</name>
</gene>